<dbReference type="Pfam" id="PF00230">
    <property type="entry name" value="MIP"/>
    <property type="match status" value="1"/>
</dbReference>
<dbReference type="FunFam" id="1.20.1080.10:FF:000014">
    <property type="entry name" value="Aquaporin 1"/>
    <property type="match status" value="1"/>
</dbReference>
<dbReference type="PRINTS" id="PR00783">
    <property type="entry name" value="MINTRINSICP"/>
</dbReference>
<comment type="subcellular location">
    <subcellularLocation>
        <location evidence="1">Membrane</location>
        <topology evidence="1">Multi-pass membrane protein</topology>
    </subcellularLocation>
</comment>
<proteinExistence type="inferred from homology"/>
<comment type="similarity">
    <text evidence="2 9">Belongs to the MIP/aquaporin (TC 1.A.8) family.</text>
</comment>
<keyword evidence="13" id="KW-1185">Reference proteome</keyword>
<sequence>MRDNRRSHSGSRDRRSHQRPFQSYEEERERQSKWKQLRGHLVAAASEFIGTTMFLWFAFAATQAAAQNGTTATTTDGLLFISLAFGFSLMVTVWAHYRISGGLFNPAVTLALCITKNVPWLRGLFLLPAQLLGGITAAALVSCMLPGPIATVTRLSVGTSIAQGVFIEAFGTMLLVFTILMLAAEKHETTPFAPIGIGLALFVAEMGCVLYTGGALNPARAFGPSVADTDFPGYHYIYWFGPIIGALMASAYYGVCRFSNYWEVNPGQDAKKPEKA</sequence>
<dbReference type="GO" id="GO:0005886">
    <property type="term" value="C:plasma membrane"/>
    <property type="evidence" value="ECO:0007669"/>
    <property type="project" value="TreeGrafter"/>
</dbReference>
<dbReference type="SUPFAM" id="SSF81338">
    <property type="entry name" value="Aquaporin-like"/>
    <property type="match status" value="1"/>
</dbReference>
<evidence type="ECO:0000256" key="1">
    <source>
        <dbReference type="ARBA" id="ARBA00004141"/>
    </source>
</evidence>
<reference evidence="12 13" key="1">
    <citation type="submission" date="2022-12" db="EMBL/GenBank/DDBJ databases">
        <title>Genomic features and morphological characterization of a novel Knufia sp. strain isolated from spacecraft assembly facility.</title>
        <authorList>
            <person name="Teixeira M."/>
            <person name="Chander A.M."/>
            <person name="Stajich J.E."/>
            <person name="Venkateswaran K."/>
        </authorList>
    </citation>
    <scope>NUCLEOTIDE SEQUENCE [LARGE SCALE GENOMIC DNA]</scope>
    <source>
        <strain evidence="12 13">FJI-L2-BK-P2</strain>
    </source>
</reference>
<evidence type="ECO:0000256" key="9">
    <source>
        <dbReference type="RuleBase" id="RU000477"/>
    </source>
</evidence>
<dbReference type="InterPro" id="IPR023271">
    <property type="entry name" value="Aquaporin-like"/>
</dbReference>
<dbReference type="AlphaFoldDB" id="A0AAN8EUC4"/>
<feature type="transmembrane region" description="Helical" evidence="11">
    <location>
        <begin position="78"/>
        <end position="97"/>
    </location>
</feature>
<feature type="transmembrane region" description="Helical" evidence="11">
    <location>
        <begin position="124"/>
        <end position="149"/>
    </location>
</feature>
<dbReference type="PANTHER" id="PTHR19139">
    <property type="entry name" value="AQUAPORIN TRANSPORTER"/>
    <property type="match status" value="1"/>
</dbReference>
<accession>A0AAN8EUC4</accession>
<evidence type="ECO:0000256" key="6">
    <source>
        <dbReference type="ARBA" id="ARBA00022989"/>
    </source>
</evidence>
<keyword evidence="6 11" id="KW-1133">Transmembrane helix</keyword>
<gene>
    <name evidence="12" type="ORF">OHC33_005152</name>
</gene>
<feature type="compositionally biased region" description="Basic and acidic residues" evidence="10">
    <location>
        <begin position="1"/>
        <end position="13"/>
    </location>
</feature>
<evidence type="ECO:0000313" key="12">
    <source>
        <dbReference type="EMBL" id="KAK5953881.1"/>
    </source>
</evidence>
<evidence type="ECO:0008006" key="14">
    <source>
        <dbReference type="Google" id="ProtNLM"/>
    </source>
</evidence>
<dbReference type="Gene3D" id="1.20.1080.10">
    <property type="entry name" value="Glycerol uptake facilitator protein"/>
    <property type="match status" value="1"/>
</dbReference>
<comment type="caution">
    <text evidence="12">The sequence shown here is derived from an EMBL/GenBank/DDBJ whole genome shotgun (WGS) entry which is preliminary data.</text>
</comment>
<keyword evidence="4 9" id="KW-0812">Transmembrane</keyword>
<dbReference type="InterPro" id="IPR034294">
    <property type="entry name" value="Aquaporin_transptr"/>
</dbReference>
<evidence type="ECO:0000256" key="3">
    <source>
        <dbReference type="ARBA" id="ARBA00022448"/>
    </source>
</evidence>
<evidence type="ECO:0000256" key="10">
    <source>
        <dbReference type="SAM" id="MobiDB-lite"/>
    </source>
</evidence>
<evidence type="ECO:0000256" key="4">
    <source>
        <dbReference type="ARBA" id="ARBA00022692"/>
    </source>
</evidence>
<organism evidence="12 13">
    <name type="scientific">Knufia fluminis</name>
    <dbReference type="NCBI Taxonomy" id="191047"/>
    <lineage>
        <taxon>Eukaryota</taxon>
        <taxon>Fungi</taxon>
        <taxon>Dikarya</taxon>
        <taxon>Ascomycota</taxon>
        <taxon>Pezizomycotina</taxon>
        <taxon>Eurotiomycetes</taxon>
        <taxon>Chaetothyriomycetidae</taxon>
        <taxon>Chaetothyriales</taxon>
        <taxon>Trichomeriaceae</taxon>
        <taxon>Knufia</taxon>
    </lineage>
</organism>
<evidence type="ECO:0000256" key="5">
    <source>
        <dbReference type="ARBA" id="ARBA00022737"/>
    </source>
</evidence>
<evidence type="ECO:0000256" key="11">
    <source>
        <dbReference type="SAM" id="Phobius"/>
    </source>
</evidence>
<feature type="region of interest" description="Disordered" evidence="10">
    <location>
        <begin position="1"/>
        <end position="26"/>
    </location>
</feature>
<name>A0AAN8EUC4_9EURO</name>
<evidence type="ECO:0000313" key="13">
    <source>
        <dbReference type="Proteomes" id="UP001316803"/>
    </source>
</evidence>
<evidence type="ECO:0000256" key="7">
    <source>
        <dbReference type="ARBA" id="ARBA00023136"/>
    </source>
</evidence>
<comment type="catalytic activity">
    <reaction evidence="8">
        <text>H2O(in) = H2O(out)</text>
        <dbReference type="Rhea" id="RHEA:29667"/>
        <dbReference type="ChEBI" id="CHEBI:15377"/>
    </reaction>
</comment>
<keyword evidence="5" id="KW-0677">Repeat</keyword>
<dbReference type="Proteomes" id="UP001316803">
    <property type="component" value="Unassembled WGS sequence"/>
</dbReference>
<evidence type="ECO:0000256" key="2">
    <source>
        <dbReference type="ARBA" id="ARBA00006175"/>
    </source>
</evidence>
<dbReference type="EMBL" id="JAKLMC020000010">
    <property type="protein sequence ID" value="KAK5953881.1"/>
    <property type="molecule type" value="Genomic_DNA"/>
</dbReference>
<feature type="transmembrane region" description="Helical" evidence="11">
    <location>
        <begin position="41"/>
        <end position="66"/>
    </location>
</feature>
<feature type="transmembrane region" description="Helical" evidence="11">
    <location>
        <begin position="195"/>
        <end position="216"/>
    </location>
</feature>
<dbReference type="InterPro" id="IPR000425">
    <property type="entry name" value="MIP"/>
</dbReference>
<feature type="transmembrane region" description="Helical" evidence="11">
    <location>
        <begin position="161"/>
        <end position="183"/>
    </location>
</feature>
<feature type="transmembrane region" description="Helical" evidence="11">
    <location>
        <begin position="236"/>
        <end position="255"/>
    </location>
</feature>
<protein>
    <recommendedName>
        <fullName evidence="14">Aquaporin-like protein</fullName>
    </recommendedName>
</protein>
<keyword evidence="7 11" id="KW-0472">Membrane</keyword>
<dbReference type="PANTHER" id="PTHR19139:SF199">
    <property type="entry name" value="MIP17260P"/>
    <property type="match status" value="1"/>
</dbReference>
<evidence type="ECO:0000256" key="8">
    <source>
        <dbReference type="ARBA" id="ARBA00034651"/>
    </source>
</evidence>
<keyword evidence="3 9" id="KW-0813">Transport</keyword>
<dbReference type="GO" id="GO:0015250">
    <property type="term" value="F:water channel activity"/>
    <property type="evidence" value="ECO:0007669"/>
    <property type="project" value="TreeGrafter"/>
</dbReference>